<dbReference type="WBParaSite" id="Minc3s09349g43138">
    <property type="protein sequence ID" value="Minc3s09349g43138"/>
    <property type="gene ID" value="Minc3s09349g43138"/>
</dbReference>
<dbReference type="Gene3D" id="2.10.110.10">
    <property type="entry name" value="Cysteine Rich Protein"/>
    <property type="match status" value="1"/>
</dbReference>
<evidence type="ECO:0000313" key="3">
    <source>
        <dbReference type="WBParaSite" id="Minc3s09349g43138"/>
    </source>
</evidence>
<reference evidence="3" key="1">
    <citation type="submission" date="2022-11" db="UniProtKB">
        <authorList>
            <consortium name="WormBaseParasite"/>
        </authorList>
    </citation>
    <scope>IDENTIFICATION</scope>
</reference>
<evidence type="ECO:0000313" key="2">
    <source>
        <dbReference type="Proteomes" id="UP000887563"/>
    </source>
</evidence>
<sequence length="112" mass="12928">MSKDVCHRCSKPVYPTDKIGPLKDGTFFHQGCFKCIFRQKFITNNKRKLAVFKEISLYYYLCGSRLALKTYCNNRESIDDREVYCRSHVPIAKPHDPTLPPPLPSPAEYLNG</sequence>
<protein>
    <submittedName>
        <fullName evidence="3">LIM zinc-binding domain-containing protein</fullName>
    </submittedName>
</protein>
<feature type="region of interest" description="Disordered" evidence="1">
    <location>
        <begin position="91"/>
        <end position="112"/>
    </location>
</feature>
<keyword evidence="2" id="KW-1185">Reference proteome</keyword>
<dbReference type="Proteomes" id="UP000887563">
    <property type="component" value="Unplaced"/>
</dbReference>
<evidence type="ECO:0000256" key="1">
    <source>
        <dbReference type="SAM" id="MobiDB-lite"/>
    </source>
</evidence>
<dbReference type="AlphaFoldDB" id="A0A914NR57"/>
<proteinExistence type="predicted"/>
<accession>A0A914NR57</accession>
<name>A0A914NR57_MELIC</name>
<organism evidence="2 3">
    <name type="scientific">Meloidogyne incognita</name>
    <name type="common">Southern root-knot nematode worm</name>
    <name type="synonym">Oxyuris incognita</name>
    <dbReference type="NCBI Taxonomy" id="6306"/>
    <lineage>
        <taxon>Eukaryota</taxon>
        <taxon>Metazoa</taxon>
        <taxon>Ecdysozoa</taxon>
        <taxon>Nematoda</taxon>
        <taxon>Chromadorea</taxon>
        <taxon>Rhabditida</taxon>
        <taxon>Tylenchina</taxon>
        <taxon>Tylenchomorpha</taxon>
        <taxon>Tylenchoidea</taxon>
        <taxon>Meloidogynidae</taxon>
        <taxon>Meloidogyninae</taxon>
        <taxon>Meloidogyne</taxon>
        <taxon>Meloidogyne incognita group</taxon>
    </lineage>
</organism>